<evidence type="ECO:0000313" key="3">
    <source>
        <dbReference type="Proteomes" id="UP000182241"/>
    </source>
</evidence>
<organism evidence="2 3">
    <name type="scientific">Tsukamurella tyrosinosolvens</name>
    <dbReference type="NCBI Taxonomy" id="57704"/>
    <lineage>
        <taxon>Bacteria</taxon>
        <taxon>Bacillati</taxon>
        <taxon>Actinomycetota</taxon>
        <taxon>Actinomycetes</taxon>
        <taxon>Mycobacteriales</taxon>
        <taxon>Tsukamurellaceae</taxon>
        <taxon>Tsukamurella</taxon>
    </lineage>
</organism>
<gene>
    <name evidence="2" type="ORF">SAMN04489793_5370</name>
</gene>
<feature type="transmembrane region" description="Helical" evidence="1">
    <location>
        <begin position="106"/>
        <end position="128"/>
    </location>
</feature>
<evidence type="ECO:0000256" key="1">
    <source>
        <dbReference type="SAM" id="Phobius"/>
    </source>
</evidence>
<dbReference type="AlphaFoldDB" id="A0A1H5CAK4"/>
<dbReference type="OrthoDB" id="3298677at2"/>
<dbReference type="STRING" id="57704.SAMN04489793_5370"/>
<keyword evidence="3" id="KW-1185">Reference proteome</keyword>
<protein>
    <submittedName>
        <fullName evidence="2">Uncharacterized protein</fullName>
    </submittedName>
</protein>
<accession>A0A1H5CAK4</accession>
<keyword evidence="1" id="KW-0472">Membrane</keyword>
<sequence length="209" mass="22366">MTTPTPGPTCRFCGAAPAIETTVRGHQGFLIAMRFLKQKGPFCRTCGIATVRDMSAKSLWQGWLTLVSVIVNPLTLLWNLSVWVRLRRLPEPEPASAPHLDPGKPLYQRLAMLGLLIPVAMIGTVAYFGQRDVAGAVVGDCVSMSGTGSNAESDKVDCSDASARYRIVGKLSGTEDDAGCAEYPSATMSYTMKRKTGSVVVCLEPLTPA</sequence>
<dbReference type="EMBL" id="FNSA01000003">
    <property type="protein sequence ID" value="SED63823.1"/>
    <property type="molecule type" value="Genomic_DNA"/>
</dbReference>
<reference evidence="3" key="1">
    <citation type="submission" date="2016-10" db="EMBL/GenBank/DDBJ databases">
        <authorList>
            <person name="Varghese N."/>
            <person name="Submissions S."/>
        </authorList>
    </citation>
    <scope>NUCLEOTIDE SEQUENCE [LARGE SCALE GENOMIC DNA]</scope>
    <source>
        <strain evidence="3">DSM 44234</strain>
    </source>
</reference>
<keyword evidence="1" id="KW-0812">Transmembrane</keyword>
<name>A0A1H5CAK4_TSUTY</name>
<keyword evidence="1" id="KW-1133">Transmembrane helix</keyword>
<evidence type="ECO:0000313" key="2">
    <source>
        <dbReference type="EMBL" id="SED63823.1"/>
    </source>
</evidence>
<feature type="transmembrane region" description="Helical" evidence="1">
    <location>
        <begin position="62"/>
        <end position="86"/>
    </location>
</feature>
<dbReference type="Proteomes" id="UP000182241">
    <property type="component" value="Unassembled WGS sequence"/>
</dbReference>
<dbReference type="RefSeq" id="WP_068742457.1">
    <property type="nucleotide sequence ID" value="NZ_CBDRGN010000002.1"/>
</dbReference>
<proteinExistence type="predicted"/>